<organism evidence="2 3">
    <name type="scientific">Haloquadratum walsbyi (strain DSM 16790 / HBSQ001)</name>
    <dbReference type="NCBI Taxonomy" id="362976"/>
    <lineage>
        <taxon>Archaea</taxon>
        <taxon>Methanobacteriati</taxon>
        <taxon>Methanobacteriota</taxon>
        <taxon>Stenosarchaea group</taxon>
        <taxon>Halobacteria</taxon>
        <taxon>Halobacteriales</taxon>
        <taxon>Haloferacaceae</taxon>
        <taxon>Haloquadratum</taxon>
    </lineage>
</organism>
<evidence type="ECO:0000313" key="2">
    <source>
        <dbReference type="EMBL" id="CAJ53574.1"/>
    </source>
</evidence>
<dbReference type="EMBL" id="AM180088">
    <property type="protein sequence ID" value="CAJ53574.1"/>
    <property type="molecule type" value="Genomic_DNA"/>
</dbReference>
<keyword evidence="1" id="KW-1133">Transmembrane helix</keyword>
<dbReference type="STRING" id="362976.HQ_3479A"/>
<dbReference type="Proteomes" id="UP000001975">
    <property type="component" value="Chromosome"/>
</dbReference>
<evidence type="ECO:0000256" key="1">
    <source>
        <dbReference type="SAM" id="Phobius"/>
    </source>
</evidence>
<gene>
    <name evidence="2" type="ordered locus">HQ_3479A</name>
</gene>
<name>Q18EP7_HALWD</name>
<proteinExistence type="predicted"/>
<dbReference type="HOGENOM" id="CLU_023020_0_0_2"/>
<reference evidence="2 3" key="1">
    <citation type="journal article" date="2006" name="BMC Genomics">
        <title>The genome of the square archaeon Haloquadratum walsbyi: life at the limits of water activity.</title>
        <authorList>
            <person name="Bolhuis H.H."/>
            <person name="Palm P.P."/>
            <person name="Wende A.W."/>
            <person name="Falb M.M."/>
            <person name="Rampp M.M."/>
            <person name="Rodriguez-Valera F.F."/>
            <person name="Pfeiffer F.F."/>
            <person name="Oesterhelt D.D."/>
        </authorList>
    </citation>
    <scope>NUCLEOTIDE SEQUENCE [LARGE SCALE GENOMIC DNA]</scope>
    <source>
        <strain evidence="3">DSM 16790 / HBSQ001</strain>
    </source>
</reference>
<dbReference type="AlphaFoldDB" id="Q18EP7"/>
<keyword evidence="1" id="KW-0472">Membrane</keyword>
<keyword evidence="3" id="KW-1185">Reference proteome</keyword>
<accession>Q18EP7</accession>
<protein>
    <submittedName>
        <fullName evidence="2">Probable extracellular mucin-like protein</fullName>
    </submittedName>
</protein>
<feature type="transmembrane region" description="Helical" evidence="1">
    <location>
        <begin position="562"/>
        <end position="582"/>
    </location>
</feature>
<keyword evidence="1" id="KW-0812">Transmembrane</keyword>
<dbReference type="KEGG" id="hwa:HQ_3479A"/>
<sequence length="751" mass="81627">MVIGFTITSPLVLTANATTTIETDSTDDSELAVADASFAQTTQNVTVPVNGTTSNGTNVTQPVRYVNPDELEAQEIRPQASLSSAGIQLARSLGVRLTISADELAEQDYEAASETLGAAYRSDVVRLTDIAEATENTSDDQLAAAFREAQINQRAAIETGTEYRQLYQQYQQARANQNETEARQIARRLSDRFTELNNTATNLTAVSETIASLNESRAQQIQQRINTTLEQVESATENAQRATYINTTITAIPSRNRTSPPQSFAVAGQLRATNDSGNRMTLTNRTVALETPRGDFTTTTNGSGHFTITYVPVSLVTGENELTVKYVPEATAGYLGSRTTVPMRVVAQFPTITRFSVPETISNNVRMATTATGYITVANETLADVPVSISINNRVLGQSQTNASGYVSIPFEIPLSTPDGPAELTIQAGKPDTAVAARQLSRSVTVRPIQTNLSMTGSRITNQTLRVDGQLTRNGTEPIINRSVTILADGRVIALFETDSNGAFNTNLTLPETHPALTDTQRVVNLTARFRSPSTHLSATTTRASVTLSPYTGVFGYGITPVTWTLGGGVGIILVGATAVLLRRQNTRDSESDDGYDVSLDNISTEDDTNVDNKELSLRDLSALYREAQSVATANPERATRLGYVTVRQHLANTLELTDHSDQDSLTHWDFYNRVADSTDDTDNPVDITTLTTHGNTLDTFKRLTRLYEQTVYTTESIDSDTIVMTLEPFETNFTTETNQDMNGPADETDE</sequence>
<dbReference type="eggNOG" id="arCOG02488">
    <property type="taxonomic scope" value="Archaea"/>
</dbReference>
<evidence type="ECO:0000313" key="3">
    <source>
        <dbReference type="Proteomes" id="UP000001975"/>
    </source>
</evidence>